<dbReference type="Gene3D" id="3.90.330.10">
    <property type="entry name" value="Nitrile hydratase alpha /Thiocyanate hydrolase gamma"/>
    <property type="match status" value="1"/>
</dbReference>
<dbReference type="GO" id="GO:0046914">
    <property type="term" value="F:transition metal ion binding"/>
    <property type="evidence" value="ECO:0007669"/>
    <property type="project" value="InterPro"/>
</dbReference>
<evidence type="ECO:0000256" key="1">
    <source>
        <dbReference type="ARBA" id="ARBA00022723"/>
    </source>
</evidence>
<comment type="caution">
    <text evidence="3">The sequence shown here is derived from an EMBL/GenBank/DDBJ whole genome shotgun (WGS) entry which is preliminary data.</text>
</comment>
<evidence type="ECO:0000259" key="2">
    <source>
        <dbReference type="Pfam" id="PF02979"/>
    </source>
</evidence>
<dbReference type="Proteomes" id="UP000272464">
    <property type="component" value="Unassembled WGS sequence"/>
</dbReference>
<dbReference type="SUPFAM" id="SSF56209">
    <property type="entry name" value="Nitrile hydratase alpha chain"/>
    <property type="match status" value="1"/>
</dbReference>
<accession>A0A3S1B511</accession>
<dbReference type="AlphaFoldDB" id="A0A3S1B511"/>
<keyword evidence="4" id="KW-1185">Reference proteome</keyword>
<dbReference type="OrthoDB" id="1371078at2"/>
<gene>
    <name evidence="3" type="ORF">EJP77_12230</name>
</gene>
<evidence type="ECO:0000313" key="4">
    <source>
        <dbReference type="Proteomes" id="UP000272464"/>
    </source>
</evidence>
<dbReference type="RefSeq" id="WP_127199520.1">
    <property type="nucleotide sequence ID" value="NZ_RZNX01000004.1"/>
</dbReference>
<feature type="domain" description="Nitrile hydratase alpha/Thiocyanate hydrolase gamma" evidence="2">
    <location>
        <begin position="8"/>
        <end position="60"/>
    </location>
</feature>
<sequence>MSTDAILTNQVIQKAWQDPSFKAQLLANPKKAIQEALGVILPENIRVNAVEEKPDEFYLVLPPSPEKSLNKNTVMKNTWN</sequence>
<reference evidence="3 4" key="1">
    <citation type="submission" date="2018-12" db="EMBL/GenBank/DDBJ databases">
        <authorList>
            <person name="Sun L."/>
            <person name="Chen Z."/>
        </authorList>
    </citation>
    <scope>NUCLEOTIDE SEQUENCE [LARGE SCALE GENOMIC DNA]</scope>
    <source>
        <strain evidence="3 4">3-5-3</strain>
    </source>
</reference>
<organism evidence="3 4">
    <name type="scientific">Paenibacillus zeisoli</name>
    <dbReference type="NCBI Taxonomy" id="2496267"/>
    <lineage>
        <taxon>Bacteria</taxon>
        <taxon>Bacillati</taxon>
        <taxon>Bacillota</taxon>
        <taxon>Bacilli</taxon>
        <taxon>Bacillales</taxon>
        <taxon>Paenibacillaceae</taxon>
        <taxon>Paenibacillus</taxon>
    </lineage>
</organism>
<proteinExistence type="predicted"/>
<dbReference type="EMBL" id="RZNX01000004">
    <property type="protein sequence ID" value="RUT30588.1"/>
    <property type="molecule type" value="Genomic_DNA"/>
</dbReference>
<protein>
    <submittedName>
        <fullName evidence="3">NHLP leader peptide family natural product</fullName>
    </submittedName>
</protein>
<dbReference type="InterPro" id="IPR004232">
    <property type="entry name" value="CN_Hdrtase_a/SCN_Hdrlase_g"/>
</dbReference>
<name>A0A3S1B511_9BACL</name>
<dbReference type="Pfam" id="PF02979">
    <property type="entry name" value="NHase_alpha"/>
    <property type="match status" value="1"/>
</dbReference>
<dbReference type="InterPro" id="IPR036648">
    <property type="entry name" value="CN_Hdrase_a/SCN_Hdrase_g_sf"/>
</dbReference>
<dbReference type="NCBIfam" id="TIGR03793">
    <property type="entry name" value="leader_NHLP"/>
    <property type="match status" value="1"/>
</dbReference>
<keyword evidence="1" id="KW-0479">Metal-binding</keyword>
<dbReference type="GO" id="GO:0003824">
    <property type="term" value="F:catalytic activity"/>
    <property type="evidence" value="ECO:0007669"/>
    <property type="project" value="InterPro"/>
</dbReference>
<dbReference type="InterPro" id="IPR022513">
    <property type="entry name" value="TOMM_pelo"/>
</dbReference>
<evidence type="ECO:0000313" key="3">
    <source>
        <dbReference type="EMBL" id="RUT30588.1"/>
    </source>
</evidence>